<dbReference type="PANTHER" id="PTHR13793:SF27">
    <property type="entry name" value="PROTEIN JADE-3"/>
    <property type="match status" value="1"/>
</dbReference>
<evidence type="ECO:0000313" key="4">
    <source>
        <dbReference type="Proteomes" id="UP000030759"/>
    </source>
</evidence>
<dbReference type="Pfam" id="PF10513">
    <property type="entry name" value="EPL1"/>
    <property type="match status" value="1"/>
</dbReference>
<dbReference type="Proteomes" id="UP000030759">
    <property type="component" value="Unassembled WGS sequence"/>
</dbReference>
<protein>
    <submittedName>
        <fullName evidence="3">Protein Jade-3-like protein</fullName>
    </submittedName>
</protein>
<proteinExistence type="predicted"/>
<feature type="region of interest" description="Disordered" evidence="1">
    <location>
        <begin position="1"/>
        <end position="40"/>
    </location>
</feature>
<dbReference type="PANTHER" id="PTHR13793">
    <property type="entry name" value="PHD FINGER PROTEINS"/>
    <property type="match status" value="1"/>
</dbReference>
<feature type="region of interest" description="Disordered" evidence="1">
    <location>
        <begin position="235"/>
        <end position="260"/>
    </location>
</feature>
<accession>A0A061I196</accession>
<evidence type="ECO:0000313" key="3">
    <source>
        <dbReference type="EMBL" id="ERE65775.1"/>
    </source>
</evidence>
<dbReference type="AlphaFoldDB" id="A0A061I196"/>
<dbReference type="InterPro" id="IPR050701">
    <property type="entry name" value="Histone_Mod_Regulator"/>
</dbReference>
<feature type="compositionally biased region" description="Low complexity" evidence="1">
    <location>
        <begin position="7"/>
        <end position="21"/>
    </location>
</feature>
<dbReference type="Gene3D" id="3.30.40.10">
    <property type="entry name" value="Zinc/RING finger domain, C3HC4 (zinc finger)"/>
    <property type="match status" value="1"/>
</dbReference>
<evidence type="ECO:0000259" key="2">
    <source>
        <dbReference type="Pfam" id="PF10513"/>
    </source>
</evidence>
<feature type="domain" description="Enhancer of polycomb-like N-terminal" evidence="2">
    <location>
        <begin position="30"/>
        <end position="155"/>
    </location>
</feature>
<sequence>MMKRQRPTSSSESSDECPSTSFTSHPMYRKKSKNPKEHKKSAEVFRKDLISAMKIPDSHHVNPDSYYLFTDTWKEEWEKGVQVPANPDSVPTPSLRIISEKVKEVLFVRPRKYIRCSIPEAAEPGYINTLELAASTCRYDLDDMDTFWLQELNEDLEEMVIFIFDEMRISAQCLAVRYCVCFHQLRDCSVKSCITAFHVTFAFEHGLEMKTILDEGDEVKFKSFCLKHSQNKPKVGEAEYNHHRVAEQSQAKSEKTSLRA</sequence>
<dbReference type="EMBL" id="KE683219">
    <property type="protein sequence ID" value="ERE65775.1"/>
    <property type="molecule type" value="Genomic_DNA"/>
</dbReference>
<dbReference type="GO" id="GO:0006357">
    <property type="term" value="P:regulation of transcription by RNA polymerase II"/>
    <property type="evidence" value="ECO:0007669"/>
    <property type="project" value="TreeGrafter"/>
</dbReference>
<dbReference type="GO" id="GO:0000123">
    <property type="term" value="C:histone acetyltransferase complex"/>
    <property type="evidence" value="ECO:0007669"/>
    <property type="project" value="TreeGrafter"/>
</dbReference>
<reference evidence="4" key="1">
    <citation type="journal article" date="2013" name="Nat. Biotechnol.">
        <title>Chinese hamster genome sequenced from sorted chromosomes.</title>
        <authorList>
            <person name="Brinkrolf K."/>
            <person name="Rupp O."/>
            <person name="Laux H."/>
            <person name="Kollin F."/>
            <person name="Ernst W."/>
            <person name="Linke B."/>
            <person name="Kofler R."/>
            <person name="Romand S."/>
            <person name="Hesse F."/>
            <person name="Budach W.E."/>
            <person name="Galosy S."/>
            <person name="Muller D."/>
            <person name="Noll T."/>
            <person name="Wienberg J."/>
            <person name="Jostock T."/>
            <person name="Leonard M."/>
            <person name="Grillari J."/>
            <person name="Tauch A."/>
            <person name="Goesmann A."/>
            <person name="Helk B."/>
            <person name="Mott J.E."/>
            <person name="Puhler A."/>
            <person name="Borth N."/>
        </authorList>
    </citation>
    <scope>NUCLEOTIDE SEQUENCE [LARGE SCALE GENOMIC DNA]</scope>
    <source>
        <strain evidence="4">17A/GY</strain>
    </source>
</reference>
<organism evidence="3 4">
    <name type="scientific">Cricetulus griseus</name>
    <name type="common">Chinese hamster</name>
    <name type="synonym">Cricetulus barabensis griseus</name>
    <dbReference type="NCBI Taxonomy" id="10029"/>
    <lineage>
        <taxon>Eukaryota</taxon>
        <taxon>Metazoa</taxon>
        <taxon>Chordata</taxon>
        <taxon>Craniata</taxon>
        <taxon>Vertebrata</taxon>
        <taxon>Euteleostomi</taxon>
        <taxon>Mammalia</taxon>
        <taxon>Eutheria</taxon>
        <taxon>Euarchontoglires</taxon>
        <taxon>Glires</taxon>
        <taxon>Rodentia</taxon>
        <taxon>Myomorpha</taxon>
        <taxon>Muroidea</taxon>
        <taxon>Cricetidae</taxon>
        <taxon>Cricetinae</taxon>
        <taxon>Cricetulus</taxon>
    </lineage>
</organism>
<dbReference type="InterPro" id="IPR013083">
    <property type="entry name" value="Znf_RING/FYVE/PHD"/>
</dbReference>
<dbReference type="InterPro" id="IPR019542">
    <property type="entry name" value="Enhancer_polycomb-like_N"/>
</dbReference>
<name>A0A061I196_CRIGR</name>
<gene>
    <name evidence="3" type="ORF">H671_xg19952</name>
</gene>
<feature type="compositionally biased region" description="Basic residues" evidence="1">
    <location>
        <begin position="27"/>
        <end position="39"/>
    </location>
</feature>
<evidence type="ECO:0000256" key="1">
    <source>
        <dbReference type="SAM" id="MobiDB-lite"/>
    </source>
</evidence>